<evidence type="ECO:0000256" key="3">
    <source>
        <dbReference type="ARBA" id="ARBA00022679"/>
    </source>
</evidence>
<evidence type="ECO:0000256" key="5">
    <source>
        <dbReference type="ARBA" id="ARBA00022737"/>
    </source>
</evidence>
<dbReference type="InterPro" id="IPR031127">
    <property type="entry name" value="E3_UB_ligase_RBR"/>
</dbReference>
<keyword evidence="12" id="KW-1185">Reference proteome</keyword>
<keyword evidence="7" id="KW-0833">Ubl conjugation pathway</keyword>
<proteinExistence type="predicted"/>
<dbReference type="EMBL" id="JAGTJS010000014">
    <property type="protein sequence ID" value="KAH7248284.1"/>
    <property type="molecule type" value="Genomic_DNA"/>
</dbReference>
<dbReference type="SMART" id="SM00647">
    <property type="entry name" value="IBR"/>
    <property type="match status" value="2"/>
</dbReference>
<dbReference type="InterPro" id="IPR044066">
    <property type="entry name" value="TRIAD_supradom"/>
</dbReference>
<keyword evidence="3" id="KW-0808">Transferase</keyword>
<dbReference type="Gene3D" id="3.30.40.10">
    <property type="entry name" value="Zinc/RING finger domain, C3HC4 (zinc finger)"/>
    <property type="match status" value="1"/>
</dbReference>
<evidence type="ECO:0000313" key="11">
    <source>
        <dbReference type="EMBL" id="KAH7248284.1"/>
    </source>
</evidence>
<dbReference type="GO" id="GO:0061630">
    <property type="term" value="F:ubiquitin protein ligase activity"/>
    <property type="evidence" value="ECO:0007669"/>
    <property type="project" value="UniProtKB-EC"/>
</dbReference>
<keyword evidence="5" id="KW-0677">Repeat</keyword>
<dbReference type="InterPro" id="IPR013083">
    <property type="entry name" value="Znf_RING/FYVE/PHD"/>
</dbReference>
<keyword evidence="4" id="KW-0479">Metal-binding</keyword>
<evidence type="ECO:0000256" key="4">
    <source>
        <dbReference type="ARBA" id="ARBA00022723"/>
    </source>
</evidence>
<dbReference type="GO" id="GO:0008270">
    <property type="term" value="F:zinc ion binding"/>
    <property type="evidence" value="ECO:0007669"/>
    <property type="project" value="UniProtKB-KW"/>
</dbReference>
<dbReference type="Pfam" id="PF22191">
    <property type="entry name" value="IBR_1"/>
    <property type="match status" value="1"/>
</dbReference>
<evidence type="ECO:0000256" key="7">
    <source>
        <dbReference type="ARBA" id="ARBA00022786"/>
    </source>
</evidence>
<dbReference type="InterPro" id="IPR017907">
    <property type="entry name" value="Znf_RING_CS"/>
</dbReference>
<gene>
    <name evidence="11" type="ORF">B0J15DRAFT_498289</name>
</gene>
<dbReference type="Proteomes" id="UP000736672">
    <property type="component" value="Unassembled WGS sequence"/>
</dbReference>
<comment type="catalytic activity">
    <reaction evidence="1">
        <text>[E2 ubiquitin-conjugating enzyme]-S-ubiquitinyl-L-cysteine + [acceptor protein]-L-lysine = [E2 ubiquitin-conjugating enzyme]-L-cysteine + [acceptor protein]-N(6)-ubiquitinyl-L-lysine.</text>
        <dbReference type="EC" id="2.3.2.31"/>
    </reaction>
</comment>
<feature type="region of interest" description="Disordered" evidence="9">
    <location>
        <begin position="22"/>
        <end position="58"/>
    </location>
</feature>
<dbReference type="GO" id="GO:0016567">
    <property type="term" value="P:protein ubiquitination"/>
    <property type="evidence" value="ECO:0007669"/>
    <property type="project" value="InterPro"/>
</dbReference>
<accession>A0A9P9GZ89</accession>
<dbReference type="CDD" id="cd20335">
    <property type="entry name" value="BRcat_RBR"/>
    <property type="match status" value="1"/>
</dbReference>
<evidence type="ECO:0000256" key="1">
    <source>
        <dbReference type="ARBA" id="ARBA00001798"/>
    </source>
</evidence>
<evidence type="ECO:0000256" key="9">
    <source>
        <dbReference type="SAM" id="MobiDB-lite"/>
    </source>
</evidence>
<dbReference type="PROSITE" id="PS51873">
    <property type="entry name" value="TRIAD"/>
    <property type="match status" value="1"/>
</dbReference>
<protein>
    <recommendedName>
        <fullName evidence="2">RBR-type E3 ubiquitin transferase</fullName>
        <ecNumber evidence="2">2.3.2.31</ecNumber>
    </recommendedName>
</protein>
<evidence type="ECO:0000256" key="2">
    <source>
        <dbReference type="ARBA" id="ARBA00012251"/>
    </source>
</evidence>
<feature type="compositionally biased region" description="Basic and acidic residues" evidence="9">
    <location>
        <begin position="27"/>
        <end position="36"/>
    </location>
</feature>
<dbReference type="EC" id="2.3.2.31" evidence="2"/>
<dbReference type="Pfam" id="PF01485">
    <property type="entry name" value="IBR"/>
    <property type="match status" value="1"/>
</dbReference>
<evidence type="ECO:0000259" key="10">
    <source>
        <dbReference type="PROSITE" id="PS51873"/>
    </source>
</evidence>
<dbReference type="InterPro" id="IPR002867">
    <property type="entry name" value="IBR_dom"/>
</dbReference>
<organism evidence="11 12">
    <name type="scientific">Fusarium solani</name>
    <name type="common">Filamentous fungus</name>
    <dbReference type="NCBI Taxonomy" id="169388"/>
    <lineage>
        <taxon>Eukaryota</taxon>
        <taxon>Fungi</taxon>
        <taxon>Dikarya</taxon>
        <taxon>Ascomycota</taxon>
        <taxon>Pezizomycotina</taxon>
        <taxon>Sordariomycetes</taxon>
        <taxon>Hypocreomycetidae</taxon>
        <taxon>Hypocreales</taxon>
        <taxon>Nectriaceae</taxon>
        <taxon>Fusarium</taxon>
        <taxon>Fusarium solani species complex</taxon>
    </lineage>
</organism>
<keyword evidence="6" id="KW-0863">Zinc-finger</keyword>
<evidence type="ECO:0000256" key="6">
    <source>
        <dbReference type="ARBA" id="ARBA00022771"/>
    </source>
</evidence>
<feature type="compositionally biased region" description="Basic and acidic residues" evidence="9">
    <location>
        <begin position="43"/>
        <end position="54"/>
    </location>
</feature>
<sequence>MTSLRRIRSDCCIRQQDPSQLSLYLDKNNHPREQTKETASQPLDDKSSLTRSSDHGQLMKNSKVKDLGGMLQHIESLHGTIRHLLDVNRSLESRLCTTLEESVALRMKCCSLNQDIQSILIEKRAVSQEVDELRTRISKARLPVFESTRRGIIVSKFLSKSHSISQLADASGNHVSLDTMDRRLVSDTKGLLDTTLGVDQAQILFASFDEWFGETNLETIALTTCSVCRNVKFEQRESDRSKILVNEFTRDLPRPTCANPVCSDCCLKSLSFFLEALRENWWSISGSMMSIPCPCSCSAEIVIRNRGSLQRMLRLTGDQSPAPKLRIYDTAQHLMAVLDDIDLQPTLEARKVAEGLHQHLILNNRMRPPFDLRFSDMHAREKGSPLNANFKLVQLYDIDYAERTLRIPIFTRLLQLQKTPSQCSICTELICDFSYGSLDEWNSICTGYRGDWLWKILLFPQKLEANCNHTIDFCTACLRRHIETQLDQHGRSGCHLLMCPSLGCGRRLEYEEVRLYAGDEAFFKYDEYLKMEALNQMPSFRWCLAEHCSSGQIHDLIFDSHVACGECGYQMCFYHQVKWHEGLTCEEYDSLKENGDPRFRETQDWMATNTKPCPKCGINLQKGDGCFHMTCTLCRHQFCWECLASWNDIMTGSRGYNRLAHKDGCYFRSSNEQPTQVSGTSVP</sequence>
<dbReference type="OrthoDB" id="1431934at2759"/>
<dbReference type="SUPFAM" id="SSF57850">
    <property type="entry name" value="RING/U-box"/>
    <property type="match status" value="3"/>
</dbReference>
<evidence type="ECO:0000313" key="12">
    <source>
        <dbReference type="Proteomes" id="UP000736672"/>
    </source>
</evidence>
<evidence type="ECO:0000256" key="8">
    <source>
        <dbReference type="ARBA" id="ARBA00022833"/>
    </source>
</evidence>
<dbReference type="PROSITE" id="PS00518">
    <property type="entry name" value="ZF_RING_1"/>
    <property type="match status" value="1"/>
</dbReference>
<name>A0A9P9GZ89_FUSSL</name>
<dbReference type="AlphaFoldDB" id="A0A9P9GZ89"/>
<dbReference type="Gene3D" id="1.20.120.1750">
    <property type="match status" value="1"/>
</dbReference>
<feature type="domain" description="RING-type" evidence="10">
    <location>
        <begin position="438"/>
        <end position="662"/>
    </location>
</feature>
<keyword evidence="8" id="KW-0862">Zinc</keyword>
<dbReference type="PANTHER" id="PTHR11685">
    <property type="entry name" value="RBR FAMILY RING FINGER AND IBR DOMAIN-CONTAINING"/>
    <property type="match status" value="1"/>
</dbReference>
<comment type="caution">
    <text evidence="11">The sequence shown here is derived from an EMBL/GenBank/DDBJ whole genome shotgun (WGS) entry which is preliminary data.</text>
</comment>
<reference evidence="11" key="1">
    <citation type="journal article" date="2021" name="Nat. Commun.">
        <title>Genetic determinants of endophytism in the Arabidopsis root mycobiome.</title>
        <authorList>
            <person name="Mesny F."/>
            <person name="Miyauchi S."/>
            <person name="Thiergart T."/>
            <person name="Pickel B."/>
            <person name="Atanasova L."/>
            <person name="Karlsson M."/>
            <person name="Huettel B."/>
            <person name="Barry K.W."/>
            <person name="Haridas S."/>
            <person name="Chen C."/>
            <person name="Bauer D."/>
            <person name="Andreopoulos W."/>
            <person name="Pangilinan J."/>
            <person name="LaButti K."/>
            <person name="Riley R."/>
            <person name="Lipzen A."/>
            <person name="Clum A."/>
            <person name="Drula E."/>
            <person name="Henrissat B."/>
            <person name="Kohler A."/>
            <person name="Grigoriev I.V."/>
            <person name="Martin F.M."/>
            <person name="Hacquard S."/>
        </authorList>
    </citation>
    <scope>NUCLEOTIDE SEQUENCE</scope>
    <source>
        <strain evidence="11">FSSC 5 MPI-SDFR-AT-0091</strain>
    </source>
</reference>